<name>A0A812URY3_9DINO</name>
<dbReference type="InterPro" id="IPR043502">
    <property type="entry name" value="DNA/RNA_pol_sf"/>
</dbReference>
<keyword evidence="1" id="KW-0732">Signal</keyword>
<feature type="domain" description="Reverse transcriptase" evidence="2">
    <location>
        <begin position="346"/>
        <end position="512"/>
    </location>
</feature>
<dbReference type="InterPro" id="IPR000477">
    <property type="entry name" value="RT_dom"/>
</dbReference>
<gene>
    <name evidence="3" type="ORF">SNEC2469_LOCUS17079</name>
</gene>
<dbReference type="EMBL" id="CAJNJA010028066">
    <property type="protein sequence ID" value="CAE7592453.1"/>
    <property type="molecule type" value="Genomic_DNA"/>
</dbReference>
<evidence type="ECO:0000313" key="3">
    <source>
        <dbReference type="EMBL" id="CAE7592453.1"/>
    </source>
</evidence>
<evidence type="ECO:0000313" key="4">
    <source>
        <dbReference type="Proteomes" id="UP000601435"/>
    </source>
</evidence>
<evidence type="ECO:0000259" key="2">
    <source>
        <dbReference type="PROSITE" id="PS50878"/>
    </source>
</evidence>
<dbReference type="AlphaFoldDB" id="A0A812URY3"/>
<dbReference type="PROSITE" id="PS50878">
    <property type="entry name" value="RT_POL"/>
    <property type="match status" value="1"/>
</dbReference>
<comment type="caution">
    <text evidence="3">The sequence shown here is derived from an EMBL/GenBank/DDBJ whole genome shotgun (WGS) entry which is preliminary data.</text>
</comment>
<feature type="non-terminal residue" evidence="3">
    <location>
        <position position="1"/>
    </location>
</feature>
<dbReference type="SUPFAM" id="SSF56672">
    <property type="entry name" value="DNA/RNA polymerases"/>
    <property type="match status" value="1"/>
</dbReference>
<reference evidence="3" key="1">
    <citation type="submission" date="2021-02" db="EMBL/GenBank/DDBJ databases">
        <authorList>
            <person name="Dougan E. K."/>
            <person name="Rhodes N."/>
            <person name="Thang M."/>
            <person name="Chan C."/>
        </authorList>
    </citation>
    <scope>NUCLEOTIDE SEQUENCE</scope>
</reference>
<dbReference type="OrthoDB" id="6782536at2759"/>
<evidence type="ECO:0000256" key="1">
    <source>
        <dbReference type="SAM" id="SignalP"/>
    </source>
</evidence>
<keyword evidence="4" id="KW-1185">Reference proteome</keyword>
<feature type="signal peptide" evidence="1">
    <location>
        <begin position="1"/>
        <end position="20"/>
    </location>
</feature>
<dbReference type="Proteomes" id="UP000601435">
    <property type="component" value="Unassembled WGS sequence"/>
</dbReference>
<feature type="chain" id="PRO_5032806660" description="Reverse transcriptase domain-containing protein" evidence="1">
    <location>
        <begin position="21"/>
        <end position="512"/>
    </location>
</feature>
<organism evidence="3 4">
    <name type="scientific">Symbiodinium necroappetens</name>
    <dbReference type="NCBI Taxonomy" id="1628268"/>
    <lineage>
        <taxon>Eukaryota</taxon>
        <taxon>Sar</taxon>
        <taxon>Alveolata</taxon>
        <taxon>Dinophyceae</taxon>
        <taxon>Suessiales</taxon>
        <taxon>Symbiodiniaceae</taxon>
        <taxon>Symbiodinium</taxon>
    </lineage>
</organism>
<accession>A0A812URY3</accession>
<sequence length="512" mass="54265">MPKLATALLLLGLLPSLCKLGGVVLGALPPLSPSTALPSRVGAHSCGVISAGLHRFLAVSPPSTRTELLAAEGKPWLVVGDYNWRASYDHVRLGFEASTFPHAVTTVGHQAAPTRACCSASVSVSNAVVQTCPLPGIPHHQAVVFADAVVPNLCDPAPSLRARRTAVYEWSLPPAPQLPALCQRLISAVPPPCPADLPFDQRLSAWHVRAEKVCSLACQFGVARTLRKGERGKGSALSMRPRAPPAVHRATAIAPQLRPANSLDPNLDSAGMTTEWVNSAAPPPPSLCADDAPVVVSLEAFLDGILHGHGSAGWDGWSAAELRGLARACPDVFVELLQLLNLCLRSPASVRSDSSSLFTWRVVGVPKPKDPGATRPIAIASALVRGFHRALLSLFPPLPPRQWCGLSGSRTADAIADWLAQRAHKGAELDLRRAFDSVPHTVSLLAGRSAGLNEELLAYFSELVWPAPRRCSVAGSPPPRDVWPVRGLPQGDPASPLFLAYVLAPWTRLVST</sequence>
<proteinExistence type="predicted"/>
<protein>
    <recommendedName>
        <fullName evidence="2">Reverse transcriptase domain-containing protein</fullName>
    </recommendedName>
</protein>